<protein>
    <submittedName>
        <fullName evidence="1">Uncharacterized protein</fullName>
    </submittedName>
</protein>
<reference evidence="1" key="1">
    <citation type="submission" date="2020-05" db="EMBL/GenBank/DDBJ databases">
        <authorList>
            <person name="Chiriac C."/>
            <person name="Salcher M."/>
            <person name="Ghai R."/>
            <person name="Kavagutti S V."/>
        </authorList>
    </citation>
    <scope>NUCLEOTIDE SEQUENCE</scope>
</reference>
<accession>A0A6J7X2Y3</accession>
<evidence type="ECO:0000313" key="1">
    <source>
        <dbReference type="EMBL" id="CAB5222644.1"/>
    </source>
</evidence>
<name>A0A6J7X2Y3_9CAUD</name>
<organism evidence="1">
    <name type="scientific">uncultured Caudovirales phage</name>
    <dbReference type="NCBI Taxonomy" id="2100421"/>
    <lineage>
        <taxon>Viruses</taxon>
        <taxon>Duplodnaviria</taxon>
        <taxon>Heunggongvirae</taxon>
        <taxon>Uroviricota</taxon>
        <taxon>Caudoviricetes</taxon>
        <taxon>Peduoviridae</taxon>
        <taxon>Maltschvirus</taxon>
        <taxon>Maltschvirus maltsch</taxon>
    </lineage>
</organism>
<gene>
    <name evidence="1" type="ORF">UFOVP366_16</name>
</gene>
<dbReference type="EMBL" id="LR798308">
    <property type="protein sequence ID" value="CAB5222644.1"/>
    <property type="molecule type" value="Genomic_DNA"/>
</dbReference>
<proteinExistence type="predicted"/>
<sequence length="98" mass="10192">MATYSASSAKTITLVAATVDTITLTGTGDYLHVWQTSTTPIYFTTAQPGQTPATPTVAGDNTIAIMNNNNSTDFPWNGNGIVIKVISAGTGTVNFALH</sequence>